<dbReference type="InParanoid" id="A0A7L9FJY9"/>
<keyword evidence="2" id="KW-1185">Reference proteome</keyword>
<gene>
    <name evidence="1" type="ORF">IG193_01210</name>
</gene>
<dbReference type="InterPro" id="IPR043519">
    <property type="entry name" value="NT_sf"/>
</dbReference>
<dbReference type="RefSeq" id="WP_192819087.1">
    <property type="nucleotide sequence ID" value="NZ_CP062310.1"/>
</dbReference>
<dbReference type="KEGG" id="thel:IG193_01210"/>
<protein>
    <submittedName>
        <fullName evidence="1">Uncharacterized protein</fullName>
    </submittedName>
</protein>
<proteinExistence type="predicted"/>
<dbReference type="AlphaFoldDB" id="A0A7L9FJY9"/>
<evidence type="ECO:0000313" key="1">
    <source>
        <dbReference type="EMBL" id="QOJ79115.1"/>
    </source>
</evidence>
<dbReference type="SUPFAM" id="SSF81301">
    <property type="entry name" value="Nucleotidyltransferase"/>
    <property type="match status" value="1"/>
</dbReference>
<reference evidence="1 2" key="1">
    <citation type="submission" date="2020-10" db="EMBL/GenBank/DDBJ databases">
        <title>Thermofilum lucidum 3507LT sp. nov. a novel member of Thermofilaceae family isolated from Chile hot spring, and proposal of description order Thermofilales.</title>
        <authorList>
            <person name="Zayulina K.S."/>
            <person name="Elcheninov A.G."/>
            <person name="Toshchakov S.V."/>
            <person name="Kublanov I.V."/>
        </authorList>
    </citation>
    <scope>NUCLEOTIDE SEQUENCE [LARGE SCALE GENOMIC DNA]</scope>
    <source>
        <strain evidence="1 2">3507LT</strain>
    </source>
</reference>
<sequence>MKLAENIEYEKGVLKIAKRTLTPEDELAIDFSRICEDAPVEYVLVGGYIAILLGRARRTEDVDVVIRADAEAFRNLVHVLATYGYRAIQGSIPDGVEVLYRDYLARGLRVRFYKGAIIPNVEVKLSSDFYDEYTLSRSMRVELAGRTIRVSPPEMAIAYKLYLGSRKDLEDSAFIYRILRPIVNESELLSLSRRLGVEDKLRLVSQLL</sequence>
<dbReference type="GeneID" id="59148472"/>
<dbReference type="EMBL" id="CP062310">
    <property type="protein sequence ID" value="QOJ79115.1"/>
    <property type="molecule type" value="Genomic_DNA"/>
</dbReference>
<dbReference type="InterPro" id="IPR019646">
    <property type="entry name" value="Aminoglyc_AdlTrfase"/>
</dbReference>
<dbReference type="Proteomes" id="UP000594121">
    <property type="component" value="Chromosome"/>
</dbReference>
<dbReference type="Pfam" id="PF10706">
    <property type="entry name" value="Aminoglyc_resit"/>
    <property type="match status" value="1"/>
</dbReference>
<dbReference type="Gene3D" id="3.30.460.40">
    <property type="match status" value="1"/>
</dbReference>
<name>A0A7L9FJY9_9CREN</name>
<evidence type="ECO:0000313" key="2">
    <source>
        <dbReference type="Proteomes" id="UP000594121"/>
    </source>
</evidence>
<accession>A0A7L9FJY9</accession>
<organism evidence="1 2">
    <name type="scientific">Infirmifilum lucidum</name>
    <dbReference type="NCBI Taxonomy" id="2776706"/>
    <lineage>
        <taxon>Archaea</taxon>
        <taxon>Thermoproteota</taxon>
        <taxon>Thermoprotei</taxon>
        <taxon>Thermofilales</taxon>
        <taxon>Thermofilaceae</taxon>
        <taxon>Infirmifilum</taxon>
    </lineage>
</organism>